<feature type="domain" description="ABC transporter" evidence="10">
    <location>
        <begin position="1210"/>
        <end position="1441"/>
    </location>
</feature>
<organism evidence="12 13">
    <name type="scientific">Trichoderma asperellum (strain ATCC 204424 / CBS 433.97 / NBRC 101777)</name>
    <dbReference type="NCBI Taxonomy" id="1042311"/>
    <lineage>
        <taxon>Eukaryota</taxon>
        <taxon>Fungi</taxon>
        <taxon>Dikarya</taxon>
        <taxon>Ascomycota</taxon>
        <taxon>Pezizomycotina</taxon>
        <taxon>Sordariomycetes</taxon>
        <taxon>Hypocreomycetidae</taxon>
        <taxon>Hypocreales</taxon>
        <taxon>Hypocreaceae</taxon>
        <taxon>Trichoderma</taxon>
    </lineage>
</organism>
<feature type="transmembrane region" description="Helical" evidence="9">
    <location>
        <begin position="88"/>
        <end position="114"/>
    </location>
</feature>
<dbReference type="InterPro" id="IPR050173">
    <property type="entry name" value="ABC_transporter_C-like"/>
</dbReference>
<feature type="transmembrane region" description="Helical" evidence="9">
    <location>
        <begin position="255"/>
        <end position="279"/>
    </location>
</feature>
<dbReference type="InterPro" id="IPR044726">
    <property type="entry name" value="ABCC_6TM_D2"/>
</dbReference>
<protein>
    <recommendedName>
        <fullName evidence="14">ABC transporter domain-containing protein</fullName>
    </recommendedName>
</protein>
<evidence type="ECO:0008006" key="14">
    <source>
        <dbReference type="Google" id="ProtNLM"/>
    </source>
</evidence>
<dbReference type="GO" id="GO:0005524">
    <property type="term" value="F:ATP binding"/>
    <property type="evidence" value="ECO:0007669"/>
    <property type="project" value="UniProtKB-KW"/>
</dbReference>
<keyword evidence="4 9" id="KW-0812">Transmembrane</keyword>
<evidence type="ECO:0000256" key="4">
    <source>
        <dbReference type="ARBA" id="ARBA00022692"/>
    </source>
</evidence>
<feature type="transmembrane region" description="Helical" evidence="9">
    <location>
        <begin position="299"/>
        <end position="317"/>
    </location>
</feature>
<feature type="transmembrane region" description="Helical" evidence="9">
    <location>
        <begin position="402"/>
        <end position="423"/>
    </location>
</feature>
<dbReference type="SUPFAM" id="SSF52540">
    <property type="entry name" value="P-loop containing nucleoside triphosphate hydrolases"/>
    <property type="match status" value="2"/>
</dbReference>
<feature type="transmembrane region" description="Helical" evidence="9">
    <location>
        <begin position="1034"/>
        <end position="1051"/>
    </location>
</feature>
<evidence type="ECO:0000256" key="8">
    <source>
        <dbReference type="ARBA" id="ARBA00023136"/>
    </source>
</evidence>
<feature type="transmembrane region" description="Helical" evidence="9">
    <location>
        <begin position="483"/>
        <end position="504"/>
    </location>
</feature>
<sequence>MAIKIFRLLQNGQLDFSLEFENIIFAIVPASCALLAVILDSVCGMPWRRGRGQRPRLRAAIQYRAVLAILTGLHAISLAFYYRNSGASALFSATGTAAYVLRLVASFVVFLSFTLPIPSSELRTDIYLLATCVADGFRLHTLWAMARQPGEPVGIALPALQAAVAAVSGAALILSEVFSNFKVHASRKQSGPVHVDEPGSGVFGMLFFGWLWPLLQYGHKNTIATSDLESVIARSTATFTLGSDWMYAMEDGRKFIFAIALPFLGAVIIQILSAGATLAQPFIVQGIVSYLQSKQNKSIGIWLVIAMVFDQLAISVLEAHGSHAFNQLSFKTRSFLIHRIALRSLGGSPPAGGWNAAGNRVIVHVSQDSAAIAGAVQLLGMIIPNILVIGIGSYMLFRLIHLAFLGPLLAAIACTLLPTLLAGPLSRSEHRLLQATELRIASIKHLISEVRSLRFGNIQHTTESQATDNRRQEIEAAGTFRRILTVVIVAAVFLSSLATLAAFGGFSLSPQHNLDYGILFTSLSTMQIMLTPLLSIIQMLPEFVSSLVSWKRLLYYVKINEEDLPSSKSPQSLAFISEKPTSPQNTLVKMVNLTAKTGETLLTMEDMTAEWASGSAFIEHANLSLGMGRMAIVAGAAGSGKSSILKAILGESTVVKGRLTVSAHRLSLCDQMLWFIPELSIKENIVFGKPFDQHLYNRVVACCCLDRDLRALDGGDGTRLSITGSPLSGGQRRRVSLARTLYDSGDLFLLDDIFNGLDAKTRATVATNVFGTNGFIQEIGAAAILVCAEPPWIMLSFPCIEFYMIQNSHLNVVDKSTFVENEIKHARHQGSKSAIAATTTEVSSFDGVEGRQSALAEEEVVVDDFLSREKAKTWEAHLIYFKSLGSPIAVAIAGVFLFAWAGTDRAGSFWLSHWASQYSNLGHGVENGYYVGIYVAFSVAGVLAMFISVWYAITFMRIVPESSINLHRDMLSVLVKSPAYAVEQHKSENLNRFTNDIEAVDLHLPQSLQNLITSIASCIGSIVVIGVGSPYTMISLPILLPLIFILQKFYLKTSFQLRSLQVAAQAPMLQMVGAILEGRITIRAFNQNQYMARLMSDCINRGLMMGYLFKSVQIWVTLMLGLVNGCLAIALASLLIGLGGSNSITWGGLALVNVIRLGQDAMLLLTWWTRFESTMACMDRICDYTRRTPQERVQIPEDSVDCAWPEHGRIQVKNLSLAHQSRRVIKDLNIDIPAGSKVAILGRTGSGKTSLLQAFFKLIRCTGGILEVDGINIFSVSSDLVQSRLVGHSQSFVADSSATVRQNLDTEARIADPDIQHLLSSLAPPQIAGDIMSRLDSRWNECNFSDGRQRIIGLARTLLRDSAVYVMDEPTSGMDEQSHTSAMKAVFSILSNKTVITTTHTLVGITIFDYIIVIDDGCLVEQGSPTALLAEESSMLSQLLHAQ</sequence>
<feature type="domain" description="ABC transporter" evidence="10">
    <location>
        <begin position="602"/>
        <end position="840"/>
    </location>
</feature>
<gene>
    <name evidence="12" type="ORF">M441DRAFT_205809</name>
</gene>
<evidence type="ECO:0000256" key="9">
    <source>
        <dbReference type="SAM" id="Phobius"/>
    </source>
</evidence>
<keyword evidence="3" id="KW-1003">Cell membrane</keyword>
<dbReference type="SUPFAM" id="SSF90123">
    <property type="entry name" value="ABC transporter transmembrane region"/>
    <property type="match status" value="2"/>
</dbReference>
<proteinExistence type="predicted"/>
<dbReference type="Pfam" id="PF00005">
    <property type="entry name" value="ABC_tran"/>
    <property type="match status" value="2"/>
</dbReference>
<dbReference type="Pfam" id="PF00664">
    <property type="entry name" value="ABC_membrane"/>
    <property type="match status" value="1"/>
</dbReference>
<evidence type="ECO:0000256" key="3">
    <source>
        <dbReference type="ARBA" id="ARBA00022475"/>
    </source>
</evidence>
<evidence type="ECO:0000256" key="2">
    <source>
        <dbReference type="ARBA" id="ARBA00022448"/>
    </source>
</evidence>
<dbReference type="InterPro" id="IPR017871">
    <property type="entry name" value="ABC_transporter-like_CS"/>
</dbReference>
<evidence type="ECO:0000256" key="6">
    <source>
        <dbReference type="ARBA" id="ARBA00022840"/>
    </source>
</evidence>
<dbReference type="GO" id="GO:0140359">
    <property type="term" value="F:ABC-type transporter activity"/>
    <property type="evidence" value="ECO:0007669"/>
    <property type="project" value="InterPro"/>
</dbReference>
<dbReference type="PANTHER" id="PTHR24223:SF399">
    <property type="entry name" value="ABC TRANSPORTER ATNG"/>
    <property type="match status" value="1"/>
</dbReference>
<dbReference type="InterPro" id="IPR003593">
    <property type="entry name" value="AAA+_ATPase"/>
</dbReference>
<reference evidence="12 13" key="1">
    <citation type="submission" date="2016-07" db="EMBL/GenBank/DDBJ databases">
        <title>Multiple horizontal gene transfer events from other fungi enriched the ability of initially mycotrophic Trichoderma (Ascomycota) to feed on dead plant biomass.</title>
        <authorList>
            <consortium name="DOE Joint Genome Institute"/>
            <person name="Aerts A."/>
            <person name="Atanasova L."/>
            <person name="Chenthamara K."/>
            <person name="Zhang J."/>
            <person name="Grujic M."/>
            <person name="Henrissat B."/>
            <person name="Kuo A."/>
            <person name="Salamov A."/>
            <person name="Lipzen A."/>
            <person name="Labutti K."/>
            <person name="Barry K."/>
            <person name="Miao Y."/>
            <person name="Rahimi M.J."/>
            <person name="Shen Q."/>
            <person name="Grigoriev I.V."/>
            <person name="Kubicek C.P."/>
            <person name="Druzhinina I.S."/>
        </authorList>
    </citation>
    <scope>NUCLEOTIDE SEQUENCE [LARGE SCALE GENOMIC DNA]</scope>
    <source>
        <strain evidence="12 13">CBS 433.97</strain>
    </source>
</reference>
<dbReference type="OrthoDB" id="6500128at2759"/>
<dbReference type="InterPro" id="IPR027417">
    <property type="entry name" value="P-loop_NTPase"/>
</dbReference>
<keyword evidence="8 9" id="KW-0472">Membrane</keyword>
<dbReference type="CDD" id="cd18580">
    <property type="entry name" value="ABC_6TM_ABCC_D2"/>
    <property type="match status" value="1"/>
</dbReference>
<feature type="transmembrane region" description="Helical" evidence="9">
    <location>
        <begin position="929"/>
        <end position="953"/>
    </location>
</feature>
<dbReference type="InterPro" id="IPR036640">
    <property type="entry name" value="ABC1_TM_sf"/>
</dbReference>
<feature type="transmembrane region" description="Helical" evidence="9">
    <location>
        <begin position="878"/>
        <end position="901"/>
    </location>
</feature>
<name>A0A2T3YQN9_TRIA4</name>
<dbReference type="GO" id="GO:0005886">
    <property type="term" value="C:plasma membrane"/>
    <property type="evidence" value="ECO:0007669"/>
    <property type="project" value="UniProtKB-SubCell"/>
</dbReference>
<dbReference type="PROSITE" id="PS00211">
    <property type="entry name" value="ABC_TRANSPORTER_1"/>
    <property type="match status" value="1"/>
</dbReference>
<dbReference type="EMBL" id="KZ679289">
    <property type="protein sequence ID" value="PTB34891.1"/>
    <property type="molecule type" value="Genomic_DNA"/>
</dbReference>
<feature type="transmembrane region" description="Helical" evidence="9">
    <location>
        <begin position="158"/>
        <end position="178"/>
    </location>
</feature>
<keyword evidence="2" id="KW-0813">Transport</keyword>
<dbReference type="PROSITE" id="PS50929">
    <property type="entry name" value="ABC_TM1F"/>
    <property type="match status" value="2"/>
</dbReference>
<feature type="transmembrane region" description="Helical" evidence="9">
    <location>
        <begin position="126"/>
        <end position="146"/>
    </location>
</feature>
<dbReference type="GO" id="GO:0016887">
    <property type="term" value="F:ATP hydrolysis activity"/>
    <property type="evidence" value="ECO:0007669"/>
    <property type="project" value="InterPro"/>
</dbReference>
<keyword evidence="5" id="KW-0547">Nucleotide-binding</keyword>
<evidence type="ECO:0000259" key="10">
    <source>
        <dbReference type="PROSITE" id="PS50893"/>
    </source>
</evidence>
<feature type="transmembrane region" description="Helical" evidence="9">
    <location>
        <begin position="23"/>
        <end position="42"/>
    </location>
</feature>
<evidence type="ECO:0000259" key="11">
    <source>
        <dbReference type="PROSITE" id="PS50929"/>
    </source>
</evidence>
<dbReference type="SMART" id="SM00382">
    <property type="entry name" value="AAA"/>
    <property type="match status" value="2"/>
</dbReference>
<dbReference type="STRING" id="1042311.A0A2T3YQN9"/>
<feature type="transmembrane region" description="Helical" evidence="9">
    <location>
        <begin position="1114"/>
        <end position="1138"/>
    </location>
</feature>
<feature type="transmembrane region" description="Helical" evidence="9">
    <location>
        <begin position="63"/>
        <end position="82"/>
    </location>
</feature>
<accession>A0A2T3YQN9</accession>
<feature type="domain" description="ABC transmembrane type-1" evidence="11">
    <location>
        <begin position="264"/>
        <end position="545"/>
    </location>
</feature>
<keyword evidence="13" id="KW-1185">Reference proteome</keyword>
<keyword evidence="7 9" id="KW-1133">Transmembrane helix</keyword>
<evidence type="ECO:0000313" key="12">
    <source>
        <dbReference type="EMBL" id="PTB34891.1"/>
    </source>
</evidence>
<evidence type="ECO:0000256" key="1">
    <source>
        <dbReference type="ARBA" id="ARBA00004651"/>
    </source>
</evidence>
<feature type="transmembrane region" description="Helical" evidence="9">
    <location>
        <begin position="370"/>
        <end position="396"/>
    </location>
</feature>
<feature type="domain" description="ABC transmembrane type-1" evidence="11">
    <location>
        <begin position="891"/>
        <end position="1173"/>
    </location>
</feature>
<dbReference type="InterPro" id="IPR011527">
    <property type="entry name" value="ABC1_TM_dom"/>
</dbReference>
<dbReference type="Gene3D" id="1.20.1560.10">
    <property type="entry name" value="ABC transporter type 1, transmembrane domain"/>
    <property type="match status" value="2"/>
</dbReference>
<keyword evidence="6" id="KW-0067">ATP-binding</keyword>
<comment type="subcellular location">
    <subcellularLocation>
        <location evidence="1">Cell membrane</location>
        <topology evidence="1">Multi-pass membrane protein</topology>
    </subcellularLocation>
</comment>
<evidence type="ECO:0000313" key="13">
    <source>
        <dbReference type="Proteomes" id="UP000240493"/>
    </source>
</evidence>
<dbReference type="InterPro" id="IPR003439">
    <property type="entry name" value="ABC_transporter-like_ATP-bd"/>
</dbReference>
<dbReference type="Gene3D" id="3.40.50.300">
    <property type="entry name" value="P-loop containing nucleotide triphosphate hydrolases"/>
    <property type="match status" value="2"/>
</dbReference>
<dbReference type="PANTHER" id="PTHR24223">
    <property type="entry name" value="ATP-BINDING CASSETTE SUB-FAMILY C"/>
    <property type="match status" value="1"/>
</dbReference>
<evidence type="ECO:0000256" key="5">
    <source>
        <dbReference type="ARBA" id="ARBA00022741"/>
    </source>
</evidence>
<dbReference type="Proteomes" id="UP000240493">
    <property type="component" value="Unassembled WGS sequence"/>
</dbReference>
<dbReference type="PROSITE" id="PS50893">
    <property type="entry name" value="ABC_TRANSPORTER_2"/>
    <property type="match status" value="2"/>
</dbReference>
<evidence type="ECO:0000256" key="7">
    <source>
        <dbReference type="ARBA" id="ARBA00022989"/>
    </source>
</evidence>